<feature type="transmembrane region" description="Helical" evidence="1">
    <location>
        <begin position="272"/>
        <end position="292"/>
    </location>
</feature>
<evidence type="ECO:0000259" key="3">
    <source>
        <dbReference type="Pfam" id="PF19040"/>
    </source>
</evidence>
<dbReference type="PANTHER" id="PTHR23028:SF53">
    <property type="entry name" value="ACYL_TRANSF_3 DOMAIN-CONTAINING PROTEIN"/>
    <property type="match status" value="1"/>
</dbReference>
<protein>
    <submittedName>
        <fullName evidence="4">Acyltransferase</fullName>
    </submittedName>
</protein>
<feature type="transmembrane region" description="Helical" evidence="1">
    <location>
        <begin position="375"/>
        <end position="393"/>
    </location>
</feature>
<reference evidence="4 5" key="1">
    <citation type="submission" date="2017-07" db="EMBL/GenBank/DDBJ databases">
        <title>Amycolatopsis antarcticus sp. nov., isolated from the surface of an Antarcticus brown macroalga.</title>
        <authorList>
            <person name="Wang J."/>
            <person name="Leiva S."/>
            <person name="Huang J."/>
            <person name="Huang Y."/>
        </authorList>
    </citation>
    <scope>NUCLEOTIDE SEQUENCE [LARGE SCALE GENOMIC DNA]</scope>
    <source>
        <strain evidence="4 5">AU-G6</strain>
    </source>
</reference>
<name>A0A263D7Q2_9PSEU</name>
<feature type="transmembrane region" description="Helical" evidence="1">
    <location>
        <begin position="332"/>
        <end position="355"/>
    </location>
</feature>
<keyword evidence="1" id="KW-1133">Transmembrane helix</keyword>
<dbReference type="GO" id="GO:0009103">
    <property type="term" value="P:lipopolysaccharide biosynthetic process"/>
    <property type="evidence" value="ECO:0007669"/>
    <property type="project" value="TreeGrafter"/>
</dbReference>
<evidence type="ECO:0000313" key="5">
    <source>
        <dbReference type="Proteomes" id="UP000242444"/>
    </source>
</evidence>
<dbReference type="Pfam" id="PF01757">
    <property type="entry name" value="Acyl_transf_3"/>
    <property type="match status" value="1"/>
</dbReference>
<feature type="transmembrane region" description="Helical" evidence="1">
    <location>
        <begin position="244"/>
        <end position="266"/>
    </location>
</feature>
<keyword evidence="1" id="KW-0812">Transmembrane</keyword>
<evidence type="ECO:0000313" key="4">
    <source>
        <dbReference type="EMBL" id="OZM74411.1"/>
    </source>
</evidence>
<sequence length="676" mass="73612">MLPGTSVATGAPTSRPAARSFRPELQGLRALAVTLVVIYHVWLDRISGGVDVFFLISGFLITGQLARAAGRGGITLRPMWGRMLKRLLPAALTVLAATIAAALVLLPEHRWFQTIGEVVASVFYVENWRLAADSVDYFAQHDSASVVQHFWSLSIQGQFYLVWPLLVLLVAWIARRAGRSLRRTLAFALGILFTASLAYSVVLTAADQPLAYFHSLTRVWEFALGGLLALAVDALVLPRAARITLGWLGVAGLVSCGMVLQVGTVFPGYAALWPTLCAAFVIVAGATGSRFAADRPLSSRPMAYLGNLSYALYLWHWPVLLFYLLARGREQVGLLGGAVVIGVSLALSALTYHFVEKPVRDSRIGVERPWGSYRFAVLAMIPVLVAAGTWQFVATERAGAFAAAPYDRNYPGANARLPGFQYQGDEDVEFGPPLVTLPDDFARIDDCGPAERDERMEICTIPAERPERRVVIVGDSHIQQYTASLRAIAEKRGWEITTILRGACPFSVTSDVNPDDQSCVDWNASTLAEIIDRAPDAVLTLASRDVRAGLTENTPRGFVDQWHNLDAAGIPVLAVRDNPRFDFSPPDCVAANGPAAAECRAPRDELLAESPPYEAVGDVPPNVSFLDFSDFFCGREWCTPVAGNVYTFMDDNHLSATFMTTLAPVVERDITDALGW</sequence>
<dbReference type="GO" id="GO:0016020">
    <property type="term" value="C:membrane"/>
    <property type="evidence" value="ECO:0007669"/>
    <property type="project" value="TreeGrafter"/>
</dbReference>
<dbReference type="GO" id="GO:0016747">
    <property type="term" value="F:acyltransferase activity, transferring groups other than amino-acyl groups"/>
    <property type="evidence" value="ECO:0007669"/>
    <property type="project" value="InterPro"/>
</dbReference>
<feature type="transmembrane region" description="Helical" evidence="1">
    <location>
        <begin position="157"/>
        <end position="174"/>
    </location>
</feature>
<comment type="caution">
    <text evidence="4">The sequence shown here is derived from an EMBL/GenBank/DDBJ whole genome shotgun (WGS) entry which is preliminary data.</text>
</comment>
<feature type="transmembrane region" description="Helical" evidence="1">
    <location>
        <begin position="304"/>
        <end position="326"/>
    </location>
</feature>
<gene>
    <name evidence="4" type="ORF">CFN78_04620</name>
</gene>
<dbReference type="InterPro" id="IPR050879">
    <property type="entry name" value="Acyltransferase_3"/>
</dbReference>
<proteinExistence type="predicted"/>
<feature type="transmembrane region" description="Helical" evidence="1">
    <location>
        <begin position="186"/>
        <end position="206"/>
    </location>
</feature>
<keyword evidence="1" id="KW-0472">Membrane</keyword>
<dbReference type="InterPro" id="IPR043968">
    <property type="entry name" value="SGNH"/>
</dbReference>
<keyword evidence="4" id="KW-0012">Acyltransferase</keyword>
<evidence type="ECO:0000259" key="2">
    <source>
        <dbReference type="Pfam" id="PF01757"/>
    </source>
</evidence>
<feature type="domain" description="SGNH" evidence="3">
    <location>
        <begin position="451"/>
        <end position="667"/>
    </location>
</feature>
<keyword evidence="4" id="KW-0808">Transferase</keyword>
<dbReference type="AlphaFoldDB" id="A0A263D7Q2"/>
<dbReference type="RefSeq" id="WP_094861309.1">
    <property type="nucleotide sequence ID" value="NZ_NKYE01000002.1"/>
</dbReference>
<dbReference type="Proteomes" id="UP000242444">
    <property type="component" value="Unassembled WGS sequence"/>
</dbReference>
<dbReference type="OrthoDB" id="3404679at2"/>
<feature type="transmembrane region" description="Helical" evidence="1">
    <location>
        <begin position="87"/>
        <end position="106"/>
    </location>
</feature>
<dbReference type="PANTHER" id="PTHR23028">
    <property type="entry name" value="ACETYLTRANSFERASE"/>
    <property type="match status" value="1"/>
</dbReference>
<dbReference type="InterPro" id="IPR002656">
    <property type="entry name" value="Acyl_transf_3_dom"/>
</dbReference>
<organism evidence="4 5">
    <name type="scientific">Amycolatopsis antarctica</name>
    <dbReference type="NCBI Taxonomy" id="1854586"/>
    <lineage>
        <taxon>Bacteria</taxon>
        <taxon>Bacillati</taxon>
        <taxon>Actinomycetota</taxon>
        <taxon>Actinomycetes</taxon>
        <taxon>Pseudonocardiales</taxon>
        <taxon>Pseudonocardiaceae</taxon>
        <taxon>Amycolatopsis</taxon>
    </lineage>
</organism>
<dbReference type="EMBL" id="NKYE01000002">
    <property type="protein sequence ID" value="OZM74411.1"/>
    <property type="molecule type" value="Genomic_DNA"/>
</dbReference>
<feature type="transmembrane region" description="Helical" evidence="1">
    <location>
        <begin position="25"/>
        <end position="42"/>
    </location>
</feature>
<feature type="transmembrane region" description="Helical" evidence="1">
    <location>
        <begin position="48"/>
        <end position="66"/>
    </location>
</feature>
<feature type="transmembrane region" description="Helical" evidence="1">
    <location>
        <begin position="218"/>
        <end position="237"/>
    </location>
</feature>
<dbReference type="Pfam" id="PF19040">
    <property type="entry name" value="SGNH"/>
    <property type="match status" value="1"/>
</dbReference>
<accession>A0A263D7Q2</accession>
<evidence type="ECO:0000256" key="1">
    <source>
        <dbReference type="SAM" id="Phobius"/>
    </source>
</evidence>
<feature type="domain" description="Acyltransferase 3" evidence="2">
    <location>
        <begin position="24"/>
        <end position="352"/>
    </location>
</feature>
<dbReference type="InParanoid" id="A0A263D7Q2"/>
<keyword evidence="5" id="KW-1185">Reference proteome</keyword>